<sequence>MEIPFTFFRMSKEPLREQVVKGEVDSLESDLRYLGYAGRLRTALAASTRYLAYTSDVGEAFRPIVHPAIVTAAYGISWAYLGLDVGYEGYKAYHAGQDQSVIAATCVKRGVFQSLASMAFPMLTIHSVVKYSAIGFKNVKNVKVKAWGPTMLGLGVIPFLPFLFDEPIEHVVDKVFKPIEEKLAHGAVARLGHNKTGDDLPAETKKDQ</sequence>
<reference evidence="4" key="1">
    <citation type="journal article" date="2020" name="Microb. Genom.">
        <title>Genetic diversity of clinical and environmental Mucorales isolates obtained from an investigation of mucormycosis cases among solid organ transplant recipients.</title>
        <authorList>
            <person name="Nguyen M.H."/>
            <person name="Kaul D."/>
            <person name="Muto C."/>
            <person name="Cheng S.J."/>
            <person name="Richter R.A."/>
            <person name="Bruno V.M."/>
            <person name="Liu G."/>
            <person name="Beyhan S."/>
            <person name="Sundermann A.J."/>
            <person name="Mounaud S."/>
            <person name="Pasculle A.W."/>
            <person name="Nierman W.C."/>
            <person name="Driscoll E."/>
            <person name="Cumbie R."/>
            <person name="Clancy C.J."/>
            <person name="Dupont C.L."/>
        </authorList>
    </citation>
    <scope>NUCLEOTIDE SEQUENCE</scope>
    <source>
        <strain evidence="4">GL16</strain>
    </source>
</reference>
<accession>A0A9P6XVL0</accession>
<dbReference type="OMA" id="DVFTWQM"/>
<dbReference type="Pfam" id="PF10558">
    <property type="entry name" value="MTP18"/>
    <property type="match status" value="2"/>
</dbReference>
<dbReference type="Proteomes" id="UP000717996">
    <property type="component" value="Unassembled WGS sequence"/>
</dbReference>
<gene>
    <name evidence="4" type="ORF">G6F51_012564</name>
</gene>
<organism evidence="4 5">
    <name type="scientific">Rhizopus oryzae</name>
    <name type="common">Mucormycosis agent</name>
    <name type="synonym">Rhizopus arrhizus var. delemar</name>
    <dbReference type="NCBI Taxonomy" id="64495"/>
    <lineage>
        <taxon>Eukaryota</taxon>
        <taxon>Fungi</taxon>
        <taxon>Fungi incertae sedis</taxon>
        <taxon>Mucoromycota</taxon>
        <taxon>Mucoromycotina</taxon>
        <taxon>Mucoromycetes</taxon>
        <taxon>Mucorales</taxon>
        <taxon>Mucorineae</taxon>
        <taxon>Rhizopodaceae</taxon>
        <taxon>Rhizopus</taxon>
    </lineage>
</organism>
<name>A0A9P6XVL0_RHIOR</name>
<dbReference type="InterPro" id="IPR019560">
    <property type="entry name" value="Mitochondrial_18_kDa_protein"/>
</dbReference>
<dbReference type="PANTHER" id="PTHR11001:SF2">
    <property type="entry name" value="MITOCHONDRIAL FISSION PROCESS PROTEIN 1"/>
    <property type="match status" value="1"/>
</dbReference>
<dbReference type="GO" id="GO:0005739">
    <property type="term" value="C:mitochondrion"/>
    <property type="evidence" value="ECO:0007669"/>
    <property type="project" value="TreeGrafter"/>
</dbReference>
<dbReference type="AlphaFoldDB" id="A0A9P6XVL0"/>
<proteinExistence type="inferred from homology"/>
<evidence type="ECO:0000313" key="4">
    <source>
        <dbReference type="EMBL" id="KAG1533528.1"/>
    </source>
</evidence>
<comment type="similarity">
    <text evidence="1">Belongs to the MTFP1 family.</text>
</comment>
<protein>
    <recommendedName>
        <fullName evidence="2">Mitochondrial fission process protein 1</fullName>
    </recommendedName>
    <alternativeName>
        <fullName evidence="3">Mitochondrial 18 kDa protein</fullName>
    </alternativeName>
</protein>
<evidence type="ECO:0000256" key="1">
    <source>
        <dbReference type="ARBA" id="ARBA00009224"/>
    </source>
</evidence>
<evidence type="ECO:0000256" key="2">
    <source>
        <dbReference type="ARBA" id="ARBA00017835"/>
    </source>
</evidence>
<dbReference type="OrthoDB" id="424969at2759"/>
<evidence type="ECO:0000313" key="5">
    <source>
        <dbReference type="Proteomes" id="UP000717996"/>
    </source>
</evidence>
<dbReference type="PANTHER" id="PTHR11001">
    <property type="entry name" value="MITOCHONDRIAL FISSION PROCESS PROTEIN 1"/>
    <property type="match status" value="1"/>
</dbReference>
<comment type="caution">
    <text evidence="4">The sequence shown here is derived from an EMBL/GenBank/DDBJ whole genome shotgun (WGS) entry which is preliminary data.</text>
</comment>
<evidence type="ECO:0000256" key="3">
    <source>
        <dbReference type="ARBA" id="ARBA00029631"/>
    </source>
</evidence>
<dbReference type="EMBL" id="JAANIT010003798">
    <property type="protein sequence ID" value="KAG1533528.1"/>
    <property type="molecule type" value="Genomic_DNA"/>
</dbReference>
<dbReference type="GO" id="GO:0000266">
    <property type="term" value="P:mitochondrial fission"/>
    <property type="evidence" value="ECO:0007669"/>
    <property type="project" value="TreeGrafter"/>
</dbReference>